<dbReference type="InterPro" id="IPR016139">
    <property type="entry name" value="Ribosome_inactivat_prot_sub2"/>
</dbReference>
<keyword evidence="3" id="KW-0652">Protein synthesis inhibitor</keyword>
<feature type="signal peptide" evidence="4">
    <location>
        <begin position="1"/>
        <end position="26"/>
    </location>
</feature>
<evidence type="ECO:0000313" key="6">
    <source>
        <dbReference type="EMBL" id="WOH12194.1"/>
    </source>
</evidence>
<feature type="domain" description="Ricin B lectin" evidence="5">
    <location>
        <begin position="429"/>
        <end position="550"/>
    </location>
</feature>
<dbReference type="Gene3D" id="4.10.470.10">
    <property type="entry name" value="Ricin (A Subunit), domain 2"/>
    <property type="match status" value="1"/>
</dbReference>
<dbReference type="SMART" id="SM00458">
    <property type="entry name" value="RICIN"/>
    <property type="match status" value="2"/>
</dbReference>
<keyword evidence="2" id="KW-0325">Glycoprotein</keyword>
<organism evidence="6 7">
    <name type="scientific">Daucus carota subsp. sativus</name>
    <name type="common">Carrot</name>
    <dbReference type="NCBI Taxonomy" id="79200"/>
    <lineage>
        <taxon>Eukaryota</taxon>
        <taxon>Viridiplantae</taxon>
        <taxon>Streptophyta</taxon>
        <taxon>Embryophyta</taxon>
        <taxon>Tracheophyta</taxon>
        <taxon>Spermatophyta</taxon>
        <taxon>Magnoliopsida</taxon>
        <taxon>eudicotyledons</taxon>
        <taxon>Gunneridae</taxon>
        <taxon>Pentapetalae</taxon>
        <taxon>asterids</taxon>
        <taxon>campanulids</taxon>
        <taxon>Apiales</taxon>
        <taxon>Apiaceae</taxon>
        <taxon>Apioideae</taxon>
        <taxon>Scandiceae</taxon>
        <taxon>Daucinae</taxon>
        <taxon>Daucus</taxon>
        <taxon>Daucus sect. Daucus</taxon>
    </lineage>
</organism>
<dbReference type="PANTHER" id="PTHR33453:SF34">
    <property type="entry name" value="RIBOSOME-INACTIVATING PROTEIN"/>
    <property type="match status" value="1"/>
</dbReference>
<proteinExistence type="inferred from homology"/>
<dbReference type="InterPro" id="IPR016138">
    <property type="entry name" value="Ribosome_inactivat_prot_sub1"/>
</dbReference>
<keyword evidence="3" id="KW-0800">Toxin</keyword>
<dbReference type="SUPFAM" id="SSF56371">
    <property type="entry name" value="Ribosome inactivating proteins (RIP)"/>
    <property type="match status" value="1"/>
</dbReference>
<feature type="chain" id="PRO_5042023049" description="Ribosome-inactivating protein" evidence="4">
    <location>
        <begin position="27"/>
        <end position="553"/>
    </location>
</feature>
<comment type="catalytic activity">
    <reaction evidence="3">
        <text>Endohydrolysis of the N-glycosidic bond at one specific adenosine on the 28S rRNA.</text>
        <dbReference type="EC" id="3.2.2.22"/>
    </reaction>
</comment>
<evidence type="ECO:0000256" key="3">
    <source>
        <dbReference type="RuleBase" id="RU004915"/>
    </source>
</evidence>
<dbReference type="Proteomes" id="UP000077755">
    <property type="component" value="Chromosome 8"/>
</dbReference>
<keyword evidence="3" id="KW-0611">Plant defense</keyword>
<protein>
    <recommendedName>
        <fullName evidence="3">Ribosome-inactivating protein</fullName>
    </recommendedName>
    <component>
        <recommendedName>
            <fullName evidence="3">Ribosome-inactivating protein chain A</fullName>
        </recommendedName>
        <alternativeName>
            <fullName evidence="3">rRNA N-glycosidase</fullName>
            <ecNumber evidence="3">3.2.2.22</ecNumber>
        </alternativeName>
    </component>
    <component>
        <recommendedName>
            <fullName evidence="3">Ribosome-inactivating protein chain B</fullName>
        </recommendedName>
    </component>
</protein>
<reference evidence="6" key="2">
    <citation type="submission" date="2022-03" db="EMBL/GenBank/DDBJ databases">
        <title>Draft title - Genomic analysis of global carrot germplasm unveils the trajectory of domestication and the origin of high carotenoid orange carrot.</title>
        <authorList>
            <person name="Iorizzo M."/>
            <person name="Ellison S."/>
            <person name="Senalik D."/>
            <person name="Macko-Podgorni A."/>
            <person name="Grzebelus D."/>
            <person name="Bostan H."/>
            <person name="Rolling W."/>
            <person name="Curaba J."/>
            <person name="Simon P."/>
        </authorList>
    </citation>
    <scope>NUCLEOTIDE SEQUENCE</scope>
    <source>
        <tissue evidence="6">Leaf</tissue>
    </source>
</reference>
<evidence type="ECO:0000256" key="2">
    <source>
        <dbReference type="ARBA" id="ARBA00023180"/>
    </source>
</evidence>
<keyword evidence="1" id="KW-1015">Disulfide bond</keyword>
<accession>A0AAF0XS85</accession>
<dbReference type="InterPro" id="IPR017989">
    <property type="entry name" value="Ribosome_inactivat_1/2"/>
</dbReference>
<dbReference type="InterPro" id="IPR036041">
    <property type="entry name" value="Ribosome-inact_prot_sf"/>
</dbReference>
<dbReference type="PROSITE" id="PS51257">
    <property type="entry name" value="PROKAR_LIPOPROTEIN"/>
    <property type="match status" value="1"/>
</dbReference>
<dbReference type="GO" id="GO:0030598">
    <property type="term" value="F:rRNA N-glycosylase activity"/>
    <property type="evidence" value="ECO:0007669"/>
    <property type="project" value="UniProtKB-EC"/>
</dbReference>
<name>A0AAF0XS85_DAUCS</name>
<comment type="similarity">
    <text evidence="3">Belongs to the ribosome-inactivating protein family.</text>
</comment>
<gene>
    <name evidence="6" type="ORF">DCAR_0831694</name>
</gene>
<comment type="function">
    <text evidence="3">The A chain is responsible for inhibiting protein synthesis through the catalytic inactivation of 60S ribosomal subunits by removing adenine from position 4,324 of 28S rRNA. The B chain binds to cell receptors and probably facilitates the entry into the cell of the A chain; B chains are also responsible for cell agglutination (lectin activity).</text>
</comment>
<dbReference type="EC" id="3.2.2.22" evidence="3"/>
<comment type="subunit">
    <text evidence="3">Might form dimers or tetramers of disulfide-linked A and B chains.</text>
</comment>
<dbReference type="InterPro" id="IPR001574">
    <property type="entry name" value="Ribosome_inactivat_prot"/>
</dbReference>
<dbReference type="Pfam" id="PF00161">
    <property type="entry name" value="RIP"/>
    <property type="match status" value="1"/>
</dbReference>
<keyword evidence="4" id="KW-0732">Signal</keyword>
<keyword evidence="7" id="KW-1185">Reference proteome</keyword>
<dbReference type="PRINTS" id="PR00396">
    <property type="entry name" value="SHIGARICIN"/>
</dbReference>
<dbReference type="KEGG" id="dcr:108197748"/>
<dbReference type="Pfam" id="PF00652">
    <property type="entry name" value="Ricin_B_lectin"/>
    <property type="match status" value="2"/>
</dbReference>
<dbReference type="CDD" id="cd23443">
    <property type="entry name" value="beta-trefoil_Ricin_RIPs_II_rpt1"/>
    <property type="match status" value="1"/>
</dbReference>
<feature type="domain" description="Ricin B lectin" evidence="5">
    <location>
        <begin position="299"/>
        <end position="425"/>
    </location>
</feature>
<reference evidence="6" key="1">
    <citation type="journal article" date="2016" name="Nat. Genet.">
        <title>A high-quality carrot genome assembly provides new insights into carotenoid accumulation and asterid genome evolution.</title>
        <authorList>
            <person name="Iorizzo M."/>
            <person name="Ellison S."/>
            <person name="Senalik D."/>
            <person name="Zeng P."/>
            <person name="Satapoomin P."/>
            <person name="Huang J."/>
            <person name="Bowman M."/>
            <person name="Iovene M."/>
            <person name="Sanseverino W."/>
            <person name="Cavagnaro P."/>
            <person name="Yildiz M."/>
            <person name="Macko-Podgorni A."/>
            <person name="Moranska E."/>
            <person name="Grzebelus E."/>
            <person name="Grzebelus D."/>
            <person name="Ashrafi H."/>
            <person name="Zheng Z."/>
            <person name="Cheng S."/>
            <person name="Spooner D."/>
            <person name="Van Deynze A."/>
            <person name="Simon P."/>
        </authorList>
    </citation>
    <scope>NUCLEOTIDE SEQUENCE</scope>
    <source>
        <tissue evidence="6">Leaf</tissue>
    </source>
</reference>
<dbReference type="CDD" id="cd23444">
    <property type="entry name" value="beta-trefoil_Ricin_RIPs_II_rpt2"/>
    <property type="match status" value="1"/>
</dbReference>
<dbReference type="EMBL" id="CP093350">
    <property type="protein sequence ID" value="WOH12194.1"/>
    <property type="molecule type" value="Genomic_DNA"/>
</dbReference>
<evidence type="ECO:0000259" key="5">
    <source>
        <dbReference type="SMART" id="SM00458"/>
    </source>
</evidence>
<sequence>MFCREFSRFLLFAAAAWLASCICVHGHQSNYICAMPFYTRGANQTTYRDFIDNLRHEMGSQSTIYGIPQLQDAASLANEDRYVEVTLYSSTGTSITLAIDKVNVYVIGYRNGYDAYFFPGQDGPETSNVFAGATRCLLPFNSSYSALEKSAGTTRGSTKLGIGELDKAIQALYDKKEDSALACSMLIVIQMISDAVRSRYVEKLVLQHISNDNSSSVFFPTAAMIAFQDEWKNISSKITYSVGGIIYPPFILPTDSNQNVSVTSVFITFRLNIGVILFYCHPATAIPEPSSVTCQNIPEPTVLISGRNGYCADVESNFFNDGDSIILYTCKSVDNAANQLWTIKGDGSIRCGGKCLKGLTAGHNVTIYNCSTVTEPDSIKWNIYDNGNIENPKSGLAVSASKGNMFSALTVENNTYASSQGWRLSNSTKPVVTTIIGYESMCMQACGGNTVEMLECSNTTAQKWELYPDGTVRPHTATSSCLTTKSSQDVKTVVLDSCNGGDAERWLFNYDYSISDAAKKYVLEVNTHKNIVLVECPADTPTDEQTWSIDTLL</sequence>
<evidence type="ECO:0000313" key="7">
    <source>
        <dbReference type="Proteomes" id="UP000077755"/>
    </source>
</evidence>
<dbReference type="GO" id="GO:0090729">
    <property type="term" value="F:toxin activity"/>
    <property type="evidence" value="ECO:0007669"/>
    <property type="project" value="UniProtKB-KW"/>
</dbReference>
<dbReference type="SUPFAM" id="SSF50370">
    <property type="entry name" value="Ricin B-like lectins"/>
    <property type="match status" value="2"/>
</dbReference>
<dbReference type="PROSITE" id="PS50231">
    <property type="entry name" value="RICIN_B_LECTIN"/>
    <property type="match status" value="2"/>
</dbReference>
<dbReference type="Gene3D" id="3.40.420.10">
    <property type="entry name" value="Ricin (A subunit), domain 1"/>
    <property type="match status" value="1"/>
</dbReference>
<dbReference type="InterPro" id="IPR000772">
    <property type="entry name" value="Ricin_B_lectin"/>
</dbReference>
<evidence type="ECO:0000256" key="1">
    <source>
        <dbReference type="ARBA" id="ARBA00023157"/>
    </source>
</evidence>
<dbReference type="AlphaFoldDB" id="A0AAF0XS85"/>
<keyword evidence="3" id="KW-0378">Hydrolase</keyword>
<dbReference type="GO" id="GO:0006952">
    <property type="term" value="P:defense response"/>
    <property type="evidence" value="ECO:0007669"/>
    <property type="project" value="UniProtKB-KW"/>
</dbReference>
<evidence type="ECO:0000256" key="4">
    <source>
        <dbReference type="SAM" id="SignalP"/>
    </source>
</evidence>
<dbReference type="InterPro" id="IPR035992">
    <property type="entry name" value="Ricin_B-like_lectins"/>
</dbReference>
<dbReference type="Gene3D" id="2.80.10.50">
    <property type="match status" value="2"/>
</dbReference>
<dbReference type="GO" id="GO:0017148">
    <property type="term" value="P:negative regulation of translation"/>
    <property type="evidence" value="ECO:0007669"/>
    <property type="project" value="UniProtKB-KW"/>
</dbReference>
<dbReference type="PANTHER" id="PTHR33453">
    <property type="match status" value="1"/>
</dbReference>